<dbReference type="EMBL" id="BAAAPE010000015">
    <property type="protein sequence ID" value="GAA2094605.1"/>
    <property type="molecule type" value="Genomic_DNA"/>
</dbReference>
<dbReference type="Proteomes" id="UP001500016">
    <property type="component" value="Unassembled WGS sequence"/>
</dbReference>
<keyword evidence="4" id="KW-1185">Reference proteome</keyword>
<name>A0ABP5I7Q8_9ACTN</name>
<sequence>MRGHYRNGRYVRAHERRINDRAVVTAGGGSLPGLLRGFLILLWALTGGGASSSETPDKQPTKPAGSHSVPDGGAGR</sequence>
<protein>
    <submittedName>
        <fullName evidence="3">Uncharacterized protein</fullName>
    </submittedName>
</protein>
<feature type="transmembrane region" description="Helical" evidence="2">
    <location>
        <begin position="21"/>
        <end position="45"/>
    </location>
</feature>
<feature type="region of interest" description="Disordered" evidence="1">
    <location>
        <begin position="49"/>
        <end position="76"/>
    </location>
</feature>
<evidence type="ECO:0000256" key="2">
    <source>
        <dbReference type="SAM" id="Phobius"/>
    </source>
</evidence>
<keyword evidence="2" id="KW-1133">Transmembrane helix</keyword>
<reference evidence="4" key="1">
    <citation type="journal article" date="2019" name="Int. J. Syst. Evol. Microbiol.">
        <title>The Global Catalogue of Microorganisms (GCM) 10K type strain sequencing project: providing services to taxonomists for standard genome sequencing and annotation.</title>
        <authorList>
            <consortium name="The Broad Institute Genomics Platform"/>
            <consortium name="The Broad Institute Genome Sequencing Center for Infectious Disease"/>
            <person name="Wu L."/>
            <person name="Ma J."/>
        </authorList>
    </citation>
    <scope>NUCLEOTIDE SEQUENCE [LARGE SCALE GENOMIC DNA]</scope>
    <source>
        <strain evidence="4">JCM 15478</strain>
    </source>
</reference>
<evidence type="ECO:0000313" key="4">
    <source>
        <dbReference type="Proteomes" id="UP001500016"/>
    </source>
</evidence>
<comment type="caution">
    <text evidence="3">The sequence shown here is derived from an EMBL/GenBank/DDBJ whole genome shotgun (WGS) entry which is preliminary data.</text>
</comment>
<evidence type="ECO:0000256" key="1">
    <source>
        <dbReference type="SAM" id="MobiDB-lite"/>
    </source>
</evidence>
<keyword evidence="2" id="KW-0472">Membrane</keyword>
<evidence type="ECO:0000313" key="3">
    <source>
        <dbReference type="EMBL" id="GAA2094605.1"/>
    </source>
</evidence>
<accession>A0ABP5I7Q8</accession>
<proteinExistence type="predicted"/>
<organism evidence="3 4">
    <name type="scientific">Streptomyces albiaxialis</name>
    <dbReference type="NCBI Taxonomy" id="329523"/>
    <lineage>
        <taxon>Bacteria</taxon>
        <taxon>Bacillati</taxon>
        <taxon>Actinomycetota</taxon>
        <taxon>Actinomycetes</taxon>
        <taxon>Kitasatosporales</taxon>
        <taxon>Streptomycetaceae</taxon>
        <taxon>Streptomyces</taxon>
    </lineage>
</organism>
<keyword evidence="2" id="KW-0812">Transmembrane</keyword>
<gene>
    <name evidence="3" type="ORF">GCM10009801_62810</name>
</gene>